<proteinExistence type="predicted"/>
<organism evidence="4 5">
    <name type="scientific">Candidatus Burkholderia pumila</name>
    <dbReference type="NCBI Taxonomy" id="1090375"/>
    <lineage>
        <taxon>Bacteria</taxon>
        <taxon>Pseudomonadati</taxon>
        <taxon>Pseudomonadota</taxon>
        <taxon>Betaproteobacteria</taxon>
        <taxon>Burkholderiales</taxon>
        <taxon>Burkholderiaceae</taxon>
        <taxon>Burkholderia</taxon>
    </lineage>
</organism>
<dbReference type="PANTHER" id="PTHR43585">
    <property type="entry name" value="FUMIPYRROLE BIOSYNTHESIS PROTEIN C"/>
    <property type="match status" value="1"/>
</dbReference>
<keyword evidence="5" id="KW-1185">Reference proteome</keyword>
<keyword evidence="1" id="KW-0436">Ligase</keyword>
<gene>
    <name evidence="4" type="ORF">BPMI_04746</name>
</gene>
<evidence type="ECO:0008006" key="6">
    <source>
        <dbReference type="Google" id="ProtNLM"/>
    </source>
</evidence>
<dbReference type="InterPro" id="IPR052032">
    <property type="entry name" value="ATP-dep_AA_Ligase"/>
</dbReference>
<evidence type="ECO:0000313" key="4">
    <source>
        <dbReference type="EMBL" id="KMQ80557.1"/>
    </source>
</evidence>
<dbReference type="SUPFAM" id="SSF56059">
    <property type="entry name" value="Glutathione synthetase ATP-binding domain-like"/>
    <property type="match status" value="1"/>
</dbReference>
<reference evidence="4 5" key="1">
    <citation type="submission" date="2015-06" db="EMBL/GenBank/DDBJ databases">
        <title>Comparative genomics of Burkholderia leaf nodule symbionts.</title>
        <authorList>
            <person name="Carlier A."/>
            <person name="Eberl L."/>
            <person name="Pinto-Carbo M."/>
        </authorList>
    </citation>
    <scope>NUCLEOTIDE SEQUENCE [LARGE SCALE GENOMIC DNA]</scope>
    <source>
        <strain evidence="4 5">UZHbot3</strain>
    </source>
</reference>
<dbReference type="Proteomes" id="UP000242951">
    <property type="component" value="Unassembled WGS sequence"/>
</dbReference>
<name>A0ABR5HMF7_9BURK</name>
<sequence>MKETIIVDPFSSGVAYAPEFARLGFECIAVWSSPDISARVSKGFQSRHFVGNAIFDIDSALERFAGRRFIAVVAGCEMGVAAAEALAARLGLPGNPSETTSLQRFKYDMQRALEAAGLRHIPSVLLHDETEIGNLPSCIDERTFVVKPLNLASTDGVMFAREREGVADALRRCGWGKVNDLGERNRGFVVQPFVQGDEYVVEYGGGYSVASVCRYRKETRNGSNFVYAGLDALDPHASRHADLIDYTVRAARSLGVRLGPRCTWNCSPVQTVL</sequence>
<evidence type="ECO:0000256" key="2">
    <source>
        <dbReference type="ARBA" id="ARBA00022741"/>
    </source>
</evidence>
<comment type="caution">
    <text evidence="4">The sequence shown here is derived from an EMBL/GenBank/DDBJ whole genome shotgun (WGS) entry which is preliminary data.</text>
</comment>
<dbReference type="Gene3D" id="3.30.470.20">
    <property type="entry name" value="ATP-grasp fold, B domain"/>
    <property type="match status" value="1"/>
</dbReference>
<keyword evidence="2" id="KW-0547">Nucleotide-binding</keyword>
<accession>A0ABR5HMF7</accession>
<evidence type="ECO:0000313" key="5">
    <source>
        <dbReference type="Proteomes" id="UP000242951"/>
    </source>
</evidence>
<dbReference type="PANTHER" id="PTHR43585:SF2">
    <property type="entry name" value="ATP-GRASP ENZYME FSQD"/>
    <property type="match status" value="1"/>
</dbReference>
<evidence type="ECO:0000256" key="1">
    <source>
        <dbReference type="ARBA" id="ARBA00022598"/>
    </source>
</evidence>
<dbReference type="EMBL" id="LELG01000068">
    <property type="protein sequence ID" value="KMQ80557.1"/>
    <property type="molecule type" value="Genomic_DNA"/>
</dbReference>
<keyword evidence="3" id="KW-0067">ATP-binding</keyword>
<evidence type="ECO:0000256" key="3">
    <source>
        <dbReference type="ARBA" id="ARBA00022840"/>
    </source>
</evidence>
<protein>
    <recommendedName>
        <fullName evidence="6">ATP-grasp domain-containing protein</fullName>
    </recommendedName>
</protein>